<sequence>KQEEASISAVAVEAKAGAEVEQTSGVVAAREAVVPFETEANYSAWTQMPPSAEGPAAPAEYSDNSFFPICNDSGEDRLQMMAMDVSSLRTQNCFLGCEPKADKDGHFKVDNDGNEYQLPLRMPKMHKSQASIEKLTCSRTKVKRHSLRTKRPSSSEHNKENQCQLVSQLSPCDKND</sequence>
<accession>A0A1A6GRC2</accession>
<dbReference type="EMBL" id="LZPO01075928">
    <property type="protein sequence ID" value="OBS68429.1"/>
    <property type="molecule type" value="Genomic_DNA"/>
</dbReference>
<evidence type="ECO:0000313" key="2">
    <source>
        <dbReference type="EMBL" id="OBS68429.1"/>
    </source>
</evidence>
<organism evidence="2 3">
    <name type="scientific">Neotoma lepida</name>
    <name type="common">Desert woodrat</name>
    <dbReference type="NCBI Taxonomy" id="56216"/>
    <lineage>
        <taxon>Eukaryota</taxon>
        <taxon>Metazoa</taxon>
        <taxon>Chordata</taxon>
        <taxon>Craniata</taxon>
        <taxon>Vertebrata</taxon>
        <taxon>Euteleostomi</taxon>
        <taxon>Mammalia</taxon>
        <taxon>Eutheria</taxon>
        <taxon>Euarchontoglires</taxon>
        <taxon>Glires</taxon>
        <taxon>Rodentia</taxon>
        <taxon>Myomorpha</taxon>
        <taxon>Muroidea</taxon>
        <taxon>Cricetidae</taxon>
        <taxon>Neotominae</taxon>
        <taxon>Neotoma</taxon>
    </lineage>
</organism>
<feature type="non-terminal residue" evidence="2">
    <location>
        <position position="176"/>
    </location>
</feature>
<feature type="compositionally biased region" description="Polar residues" evidence="1">
    <location>
        <begin position="161"/>
        <end position="170"/>
    </location>
</feature>
<dbReference type="Proteomes" id="UP000092124">
    <property type="component" value="Unassembled WGS sequence"/>
</dbReference>
<dbReference type="STRING" id="56216.A0A1A6GRC2"/>
<proteinExistence type="predicted"/>
<comment type="caution">
    <text evidence="2">The sequence shown here is derived from an EMBL/GenBank/DDBJ whole genome shotgun (WGS) entry which is preliminary data.</text>
</comment>
<dbReference type="AlphaFoldDB" id="A0A1A6GRC2"/>
<feature type="non-terminal residue" evidence="2">
    <location>
        <position position="1"/>
    </location>
</feature>
<name>A0A1A6GRC2_NEOLE</name>
<reference evidence="2 3" key="1">
    <citation type="submission" date="2016-06" db="EMBL/GenBank/DDBJ databases">
        <title>The Draft Genome Sequence and Annotation of the Desert Woodrat Neotoma lepida.</title>
        <authorList>
            <person name="Campbell M."/>
            <person name="Oakeson K.F."/>
            <person name="Yandell M."/>
            <person name="Halpert J.R."/>
            <person name="Dearing D."/>
        </authorList>
    </citation>
    <scope>NUCLEOTIDE SEQUENCE [LARGE SCALE GENOMIC DNA]</scope>
    <source>
        <strain evidence="2">417</strain>
        <tissue evidence="2">Liver</tissue>
    </source>
</reference>
<feature type="compositionally biased region" description="Basic residues" evidence="1">
    <location>
        <begin position="140"/>
        <end position="151"/>
    </location>
</feature>
<protein>
    <submittedName>
        <fullName evidence="2">Uncharacterized protein</fullName>
    </submittedName>
</protein>
<keyword evidence="3" id="KW-1185">Reference proteome</keyword>
<feature type="region of interest" description="Disordered" evidence="1">
    <location>
        <begin position="124"/>
        <end position="176"/>
    </location>
</feature>
<gene>
    <name evidence="2" type="ORF">A6R68_03029</name>
</gene>
<evidence type="ECO:0000256" key="1">
    <source>
        <dbReference type="SAM" id="MobiDB-lite"/>
    </source>
</evidence>
<evidence type="ECO:0000313" key="3">
    <source>
        <dbReference type="Proteomes" id="UP000092124"/>
    </source>
</evidence>
<dbReference type="OrthoDB" id="9946910at2759"/>